<proteinExistence type="predicted"/>
<accession>C5LTA1</accession>
<reference evidence="1 2" key="1">
    <citation type="submission" date="2008-07" db="EMBL/GenBank/DDBJ databases">
        <authorList>
            <person name="El-Sayed N."/>
            <person name="Caler E."/>
            <person name="Inman J."/>
            <person name="Amedeo P."/>
            <person name="Hass B."/>
            <person name="Wortman J."/>
        </authorList>
    </citation>
    <scope>NUCLEOTIDE SEQUENCE [LARGE SCALE GENOMIC DNA]</scope>
    <source>
        <strain evidence="2">ATCC 50983 / TXsc</strain>
    </source>
</reference>
<name>C5LTA1_PERM5</name>
<protein>
    <submittedName>
        <fullName evidence="1">Uncharacterized protein</fullName>
    </submittedName>
</protein>
<evidence type="ECO:0000313" key="2">
    <source>
        <dbReference type="Proteomes" id="UP000007800"/>
    </source>
</evidence>
<evidence type="ECO:0000313" key="1">
    <source>
        <dbReference type="EMBL" id="EER00069.1"/>
    </source>
</evidence>
<dbReference type="Proteomes" id="UP000007800">
    <property type="component" value="Unassembled WGS sequence"/>
</dbReference>
<gene>
    <name evidence="1" type="ORF">Pmar_PMAR024546</name>
</gene>
<dbReference type="AlphaFoldDB" id="C5LTA1"/>
<organism evidence="2">
    <name type="scientific">Perkinsus marinus (strain ATCC 50983 / TXsc)</name>
    <dbReference type="NCBI Taxonomy" id="423536"/>
    <lineage>
        <taxon>Eukaryota</taxon>
        <taxon>Sar</taxon>
        <taxon>Alveolata</taxon>
        <taxon>Perkinsozoa</taxon>
        <taxon>Perkinsea</taxon>
        <taxon>Perkinsida</taxon>
        <taxon>Perkinsidae</taxon>
        <taxon>Perkinsus</taxon>
    </lineage>
</organism>
<sequence length="59" mass="6458">MVEGDRNHTSNFVGIKMETIHQDGQFSREIGGEDRTAISADADTKTILNEPLDGMLVPV</sequence>
<dbReference type="GeneID" id="9049764"/>
<dbReference type="RefSeq" id="XP_002767351.1">
    <property type="nucleotide sequence ID" value="XM_002767305.1"/>
</dbReference>
<dbReference type="InParanoid" id="C5LTA1"/>
<dbReference type="EMBL" id="GG685288">
    <property type="protein sequence ID" value="EER00069.1"/>
    <property type="molecule type" value="Genomic_DNA"/>
</dbReference>
<keyword evidence="2" id="KW-1185">Reference proteome</keyword>